<dbReference type="SUPFAM" id="SSF49452">
    <property type="entry name" value="Starch-binding domain-like"/>
    <property type="match status" value="1"/>
</dbReference>
<evidence type="ECO:0000259" key="1">
    <source>
        <dbReference type="PROSITE" id="PS51166"/>
    </source>
</evidence>
<feature type="non-terminal residue" evidence="2">
    <location>
        <position position="1"/>
    </location>
</feature>
<evidence type="ECO:0000313" key="3">
    <source>
        <dbReference type="Proteomes" id="UP001154922"/>
    </source>
</evidence>
<gene>
    <name evidence="2" type="ORF">LRQ20_27830</name>
</gene>
<proteinExistence type="predicted"/>
<dbReference type="PROSITE" id="PS51166">
    <property type="entry name" value="CBM20"/>
    <property type="match status" value="1"/>
</dbReference>
<comment type="caution">
    <text evidence="2">The sequence shown here is derived from an EMBL/GenBank/DDBJ whole genome shotgun (WGS) entry which is preliminary data.</text>
</comment>
<feature type="domain" description="CBM20" evidence="1">
    <location>
        <begin position="74"/>
        <end position="180"/>
    </location>
</feature>
<dbReference type="InterPro" id="IPR013783">
    <property type="entry name" value="Ig-like_fold"/>
</dbReference>
<dbReference type="Pfam" id="PF00686">
    <property type="entry name" value="CBM_20"/>
    <property type="match status" value="1"/>
</dbReference>
<dbReference type="InterPro" id="IPR002044">
    <property type="entry name" value="CBM20"/>
</dbReference>
<protein>
    <recommendedName>
        <fullName evidence="1">CBM20 domain-containing protein</fullName>
    </recommendedName>
</protein>
<organism evidence="2 3">
    <name type="scientific">Pseudomonas petroselini</name>
    <dbReference type="NCBI Taxonomy" id="2899822"/>
    <lineage>
        <taxon>Bacteria</taxon>
        <taxon>Pseudomonadati</taxon>
        <taxon>Pseudomonadota</taxon>
        <taxon>Gammaproteobacteria</taxon>
        <taxon>Pseudomonadales</taxon>
        <taxon>Pseudomonadaceae</taxon>
        <taxon>Pseudomonas</taxon>
    </lineage>
</organism>
<reference evidence="2 3" key="2">
    <citation type="journal article" date="2023" name="Plant Pathol.">
        <title>Dismantling and reorganizing Pseudomonas marginalis sensu#lato.</title>
        <authorList>
            <person name="Sawada H."/>
            <person name="Fujikawa T."/>
            <person name="Satou M."/>
        </authorList>
    </citation>
    <scope>NUCLEOTIDE SEQUENCE [LARGE SCALE GENOMIC DNA]</scope>
    <source>
        <strain evidence="2 3">MAFF 311096</strain>
    </source>
</reference>
<dbReference type="Gene3D" id="2.60.40.10">
    <property type="entry name" value="Immunoglobulins"/>
    <property type="match status" value="1"/>
</dbReference>
<reference evidence="2 3" key="1">
    <citation type="journal article" date="2022" name="Int. J. Syst. Evol. Microbiol.">
        <title>Pseudomonas petroselini sp. nov., a pathogen causing bacterial rot of parsley in Japan.</title>
        <authorList>
            <person name="Sawada H."/>
            <person name="Fujikawa T."/>
            <person name="Osada S."/>
            <person name="Satou M."/>
        </authorList>
    </citation>
    <scope>NUCLEOTIDE SEQUENCE [LARGE SCALE GENOMIC DNA]</scope>
    <source>
        <strain evidence="2 3">MAFF 311096</strain>
    </source>
</reference>
<dbReference type="RefSeq" id="WP_231809802.1">
    <property type="nucleotide sequence ID" value="NZ_JAJOZI010000190.1"/>
</dbReference>
<accession>A0ABS8R2F2</accession>
<dbReference type="EMBL" id="JAJOZI010000190">
    <property type="protein sequence ID" value="MCD7042106.1"/>
    <property type="molecule type" value="Genomic_DNA"/>
</dbReference>
<dbReference type="SMART" id="SM01065">
    <property type="entry name" value="CBM_2"/>
    <property type="match status" value="1"/>
</dbReference>
<name>A0ABS8R2F2_9PSED</name>
<evidence type="ECO:0000313" key="2">
    <source>
        <dbReference type="EMBL" id="MCD7042106.1"/>
    </source>
</evidence>
<dbReference type="Proteomes" id="UP001154922">
    <property type="component" value="Unassembled WGS sequence"/>
</dbReference>
<dbReference type="InterPro" id="IPR013784">
    <property type="entry name" value="Carb-bd-like_fold"/>
</dbReference>
<sequence length="180" mass="19574">GFVFSGHCKGSVISKDSNELLALTGYLTPPRDHPANAANAQRTGDSQMRHTNISVPLYAVLLALLPLANAGQNVQISYFLHADFTCKNGITKPGYSVYVVGSLPEIGNWAPAKAVLLTPSNYPTWTGLVGFSNVKLNEKVEWKCIIRNENNASDVQKWQPDPNNEAILIFSPTVQTTGTF</sequence>
<keyword evidence="3" id="KW-1185">Reference proteome</keyword>